<dbReference type="RefSeq" id="WP_021121051.1">
    <property type="nucleotide sequence ID" value="NZ_KE557290.1"/>
</dbReference>
<dbReference type="Pfam" id="PF21983">
    <property type="entry name" value="NikA-like"/>
    <property type="match status" value="1"/>
</dbReference>
<proteinExistence type="predicted"/>
<dbReference type="InterPro" id="IPR053842">
    <property type="entry name" value="NikA-like"/>
</dbReference>
<dbReference type="HOGENOM" id="CLU_1894720_0_0_5"/>
<dbReference type="Proteomes" id="UP000015347">
    <property type="component" value="Unassembled WGS sequence"/>
</dbReference>
<keyword evidence="2" id="KW-1185">Reference proteome</keyword>
<gene>
    <name evidence="1" type="ORF">Salmuc_04558</name>
</gene>
<dbReference type="GO" id="GO:0006355">
    <property type="term" value="P:regulation of DNA-templated transcription"/>
    <property type="evidence" value="ECO:0007669"/>
    <property type="project" value="InterPro"/>
</dbReference>
<dbReference type="OrthoDB" id="950459at2"/>
<comment type="caution">
    <text evidence="1">The sequence shown here is derived from an EMBL/GenBank/DDBJ whole genome shotgun (WGS) entry which is preliminary data.</text>
</comment>
<dbReference type="STRING" id="1123237.Salmuc_04558"/>
<reference evidence="2" key="1">
    <citation type="journal article" date="2014" name="Stand. Genomic Sci.">
        <title>Genome sequence of the exopolysaccharide-producing Salipiger mucosus type strain (DSM 16094(T)), a moderately halophilic member of the Roseobacter clade.</title>
        <authorList>
            <person name="Riedel T."/>
            <person name="Spring S."/>
            <person name="Fiebig A."/>
            <person name="Petersen J."/>
            <person name="Kyrpides N.C."/>
            <person name="Goker M."/>
            <person name="Klenk H.P."/>
        </authorList>
    </citation>
    <scope>NUCLEOTIDE SEQUENCE [LARGE SCALE GENOMIC DNA]</scope>
    <source>
        <strain evidence="2">DSM 16094</strain>
    </source>
</reference>
<name>S9RC19_9RHOB</name>
<accession>S9RC19</accession>
<dbReference type="InterPro" id="IPR010985">
    <property type="entry name" value="Ribbon_hlx_hlx"/>
</dbReference>
<protein>
    <recommendedName>
        <fullName evidence="3">Bacterial mobilisation domain-containing protein</fullName>
    </recommendedName>
</protein>
<sequence>MSASERRRQTRQIGLRMTPDLYARIASEAKRRGISPTSRIREILIQQYDLDTPAPRIRSPRSRNLTPSQLAALSFAGDLGRAGNNLNQAVKRINEARKSSLLSEELFTTLHLSCDALLDLLHEIRSEMSGARDP</sequence>
<dbReference type="SUPFAM" id="SSF47598">
    <property type="entry name" value="Ribbon-helix-helix"/>
    <property type="match status" value="1"/>
</dbReference>
<evidence type="ECO:0008006" key="3">
    <source>
        <dbReference type="Google" id="ProtNLM"/>
    </source>
</evidence>
<evidence type="ECO:0000313" key="2">
    <source>
        <dbReference type="Proteomes" id="UP000015347"/>
    </source>
</evidence>
<dbReference type="EMBL" id="APVH01000070">
    <property type="protein sequence ID" value="EPX75640.1"/>
    <property type="molecule type" value="Genomic_DNA"/>
</dbReference>
<dbReference type="AlphaFoldDB" id="S9RC19"/>
<dbReference type="InterPro" id="IPR013321">
    <property type="entry name" value="Arc_rbn_hlx_hlx"/>
</dbReference>
<evidence type="ECO:0000313" key="1">
    <source>
        <dbReference type="EMBL" id="EPX75640.1"/>
    </source>
</evidence>
<dbReference type="Gene3D" id="1.10.1220.10">
    <property type="entry name" value="Met repressor-like"/>
    <property type="match status" value="1"/>
</dbReference>
<organism evidence="1 2">
    <name type="scientific">Salipiger mucosus DSM 16094</name>
    <dbReference type="NCBI Taxonomy" id="1123237"/>
    <lineage>
        <taxon>Bacteria</taxon>
        <taxon>Pseudomonadati</taxon>
        <taxon>Pseudomonadota</taxon>
        <taxon>Alphaproteobacteria</taxon>
        <taxon>Rhodobacterales</taxon>
        <taxon>Roseobacteraceae</taxon>
        <taxon>Salipiger</taxon>
    </lineage>
</organism>